<dbReference type="Proteomes" id="UP000006054">
    <property type="component" value="Chromosome"/>
</dbReference>
<keyword evidence="1" id="KW-1133">Transmembrane helix</keyword>
<accession>I4AJW4</accession>
<keyword evidence="1" id="KW-0812">Transmembrane</keyword>
<keyword evidence="1" id="KW-0472">Membrane</keyword>
<reference evidence="3" key="1">
    <citation type="submission" date="2012-06" db="EMBL/GenBank/DDBJ databases">
        <title>The complete genome of Flexibacter litoralis DSM 6794.</title>
        <authorList>
            <person name="Lucas S."/>
            <person name="Copeland A."/>
            <person name="Lapidus A."/>
            <person name="Glavina del Rio T."/>
            <person name="Dalin E."/>
            <person name="Tice H."/>
            <person name="Bruce D."/>
            <person name="Goodwin L."/>
            <person name="Pitluck S."/>
            <person name="Peters L."/>
            <person name="Ovchinnikova G."/>
            <person name="Lu M."/>
            <person name="Kyrpides N."/>
            <person name="Mavromatis K."/>
            <person name="Ivanova N."/>
            <person name="Brettin T."/>
            <person name="Detter J.C."/>
            <person name="Han C."/>
            <person name="Larimer F."/>
            <person name="Land M."/>
            <person name="Hauser L."/>
            <person name="Markowitz V."/>
            <person name="Cheng J.-F."/>
            <person name="Hugenholtz P."/>
            <person name="Woyke T."/>
            <person name="Wu D."/>
            <person name="Spring S."/>
            <person name="Lang E."/>
            <person name="Kopitz M."/>
            <person name="Brambilla E."/>
            <person name="Klenk H.-P."/>
            <person name="Eisen J.A."/>
        </authorList>
    </citation>
    <scope>NUCLEOTIDE SEQUENCE [LARGE SCALE GENOMIC DNA]</scope>
    <source>
        <strain evidence="3">ATCC 23117 / DSM 6794 / NBRC 15988 / NCIMB 1366 / Sio-4</strain>
    </source>
</reference>
<dbReference type="eggNOG" id="ENOG5033D9U">
    <property type="taxonomic scope" value="Bacteria"/>
</dbReference>
<dbReference type="OrthoDB" id="652948at2"/>
<dbReference type="KEGG" id="fli:Fleli_1851"/>
<dbReference type="AlphaFoldDB" id="I4AJW4"/>
<dbReference type="HOGENOM" id="CLU_1388437_0_0_10"/>
<protein>
    <submittedName>
        <fullName evidence="2">Uncharacterized protein</fullName>
    </submittedName>
</protein>
<evidence type="ECO:0000313" key="2">
    <source>
        <dbReference type="EMBL" id="AFM04249.1"/>
    </source>
</evidence>
<sequence length="196" mass="23005">MDIDSLKSSWQALQTQPEPILENEQIRKLLRGKANDSISKIKRSILIEGGLATFVSVLFIMNKHWFHSPFIVPYSITVMLLCLVWYAFKYKKVRKINLQKNLKETLQQLISTLDLYLKVYLYGSLILGLFAAILPLFWKNITLEDFTLLQLIISGGIAFIIIPAYYFFIKWYIKNLYGNYVNELREELKELEDLEE</sequence>
<dbReference type="RefSeq" id="WP_014797701.1">
    <property type="nucleotide sequence ID" value="NC_018018.1"/>
</dbReference>
<proteinExistence type="predicted"/>
<organism evidence="2 3">
    <name type="scientific">Bernardetia litoralis (strain ATCC 23117 / DSM 6794 / NBRC 15988 / NCIMB 1366 / Fx l1 / Sio-4)</name>
    <name type="common">Flexibacter litoralis</name>
    <dbReference type="NCBI Taxonomy" id="880071"/>
    <lineage>
        <taxon>Bacteria</taxon>
        <taxon>Pseudomonadati</taxon>
        <taxon>Bacteroidota</taxon>
        <taxon>Cytophagia</taxon>
        <taxon>Cytophagales</taxon>
        <taxon>Bernardetiaceae</taxon>
        <taxon>Bernardetia</taxon>
    </lineage>
</organism>
<feature type="transmembrane region" description="Helical" evidence="1">
    <location>
        <begin position="71"/>
        <end position="88"/>
    </location>
</feature>
<feature type="transmembrane region" description="Helical" evidence="1">
    <location>
        <begin position="150"/>
        <end position="169"/>
    </location>
</feature>
<evidence type="ECO:0000256" key="1">
    <source>
        <dbReference type="SAM" id="Phobius"/>
    </source>
</evidence>
<feature type="transmembrane region" description="Helical" evidence="1">
    <location>
        <begin position="119"/>
        <end position="138"/>
    </location>
</feature>
<gene>
    <name evidence="2" type="ordered locus">Fleli_1851</name>
</gene>
<keyword evidence="3" id="KW-1185">Reference proteome</keyword>
<evidence type="ECO:0000313" key="3">
    <source>
        <dbReference type="Proteomes" id="UP000006054"/>
    </source>
</evidence>
<feature type="transmembrane region" description="Helical" evidence="1">
    <location>
        <begin position="45"/>
        <end position="65"/>
    </location>
</feature>
<dbReference type="EMBL" id="CP003345">
    <property type="protein sequence ID" value="AFM04249.1"/>
    <property type="molecule type" value="Genomic_DNA"/>
</dbReference>
<name>I4AJW4_BERLS</name>